<name>B5XHB3_COXBN</name>
<dbReference type="Proteomes" id="UP000008555">
    <property type="component" value="Chromosome"/>
</dbReference>
<dbReference type="KEGG" id="cbd:CBUD_0926a"/>
<accession>B5XHB3</accession>
<gene>
    <name evidence="1" type="ORF">CBUD_0926a</name>
</gene>
<evidence type="ECO:0000313" key="1">
    <source>
        <dbReference type="EMBL" id="ACI23133.1"/>
    </source>
</evidence>
<reference evidence="1 2" key="1">
    <citation type="journal article" date="2009" name="Infect. Immun.">
        <title>Comparative genomics reveal extensive transposon-mediated genomic plasticity and diversity among potential effector proteins within the genus Coxiella.</title>
        <authorList>
            <person name="Beare P.A."/>
            <person name="Unsworth N."/>
            <person name="Andoh M."/>
            <person name="Voth D.E."/>
            <person name="Omsland A."/>
            <person name="Gilk S.D."/>
            <person name="Williams K.P."/>
            <person name="Sobral B.W."/>
            <person name="Kupko J.J.III."/>
            <person name="Porcella S.F."/>
            <person name="Samuel J.E."/>
            <person name="Heinzen R.A."/>
        </authorList>
    </citation>
    <scope>NUCLEOTIDE SEQUENCE [LARGE SCALE GENOMIC DNA]</scope>
    <source>
        <strain evidence="1 2">Dugway 5J108-111</strain>
    </source>
</reference>
<evidence type="ECO:0000313" key="2">
    <source>
        <dbReference type="Proteomes" id="UP000008555"/>
    </source>
</evidence>
<dbReference type="RefSeq" id="WP_010957856.1">
    <property type="nucleotide sequence ID" value="NC_009727.1"/>
</dbReference>
<proteinExistence type="predicted"/>
<protein>
    <submittedName>
        <fullName evidence="1">Uncharacterized protein</fullName>
    </submittedName>
</protein>
<dbReference type="HOGENOM" id="CLU_3355676_0_0_6"/>
<dbReference type="AlphaFoldDB" id="B5XHB3"/>
<organism evidence="1 2">
    <name type="scientific">Coxiella burnetii (strain Dugway 5J108-111)</name>
    <dbReference type="NCBI Taxonomy" id="434922"/>
    <lineage>
        <taxon>Bacteria</taxon>
        <taxon>Pseudomonadati</taxon>
        <taxon>Pseudomonadota</taxon>
        <taxon>Gammaproteobacteria</taxon>
        <taxon>Legionellales</taxon>
        <taxon>Coxiellaceae</taxon>
        <taxon>Coxiella</taxon>
    </lineage>
</organism>
<dbReference type="EMBL" id="CP000733">
    <property type="protein sequence ID" value="ACI23133.1"/>
    <property type="molecule type" value="Genomic_DNA"/>
</dbReference>
<sequence length="36" mass="3829">MPSEIGLSKMLVFITPCSTDLVQGAIKPKGDCYATL</sequence>